<reference evidence="9" key="1">
    <citation type="submission" date="2018-07" db="EMBL/GenBank/DDBJ databases">
        <title>Comparative genomics of catfishes provides insights into carnivory and benthic adaptation.</title>
        <authorList>
            <person name="Zhang Y."/>
            <person name="Wang D."/>
            <person name="Peng Z."/>
            <person name="Zheng S."/>
            <person name="Shao F."/>
            <person name="Tao W."/>
        </authorList>
    </citation>
    <scope>NUCLEOTIDE SEQUENCE</scope>
    <source>
        <strain evidence="9">Chongqing</strain>
    </source>
</reference>
<dbReference type="InterPro" id="IPR036179">
    <property type="entry name" value="Ig-like_dom_sf"/>
</dbReference>
<dbReference type="GO" id="GO:0007156">
    <property type="term" value="P:homophilic cell adhesion via plasma membrane adhesion molecules"/>
    <property type="evidence" value="ECO:0007669"/>
    <property type="project" value="TreeGrafter"/>
</dbReference>
<dbReference type="InterPro" id="IPR003599">
    <property type="entry name" value="Ig_sub"/>
</dbReference>
<feature type="signal peptide" evidence="7">
    <location>
        <begin position="1"/>
        <end position="25"/>
    </location>
</feature>
<dbReference type="SMART" id="SM00409">
    <property type="entry name" value="IG"/>
    <property type="match status" value="1"/>
</dbReference>
<evidence type="ECO:0000256" key="4">
    <source>
        <dbReference type="ARBA" id="ARBA00023136"/>
    </source>
</evidence>
<keyword evidence="3" id="KW-0677">Repeat</keyword>
<dbReference type="InterPro" id="IPR007110">
    <property type="entry name" value="Ig-like_dom"/>
</dbReference>
<keyword evidence="10" id="KW-1185">Reference proteome</keyword>
<name>A0AAD5FHP7_SILAS</name>
<dbReference type="EMBL" id="MU554589">
    <property type="protein sequence ID" value="KAI5615792.1"/>
    <property type="molecule type" value="Genomic_DNA"/>
</dbReference>
<evidence type="ECO:0000256" key="1">
    <source>
        <dbReference type="ARBA" id="ARBA00004370"/>
    </source>
</evidence>
<dbReference type="PANTHER" id="PTHR23277">
    <property type="entry name" value="NECTIN-RELATED"/>
    <property type="match status" value="1"/>
</dbReference>
<dbReference type="InterPro" id="IPR013106">
    <property type="entry name" value="Ig_V-set"/>
</dbReference>
<evidence type="ECO:0000256" key="2">
    <source>
        <dbReference type="ARBA" id="ARBA00022729"/>
    </source>
</evidence>
<comment type="caution">
    <text evidence="9">The sequence shown here is derived from an EMBL/GenBank/DDBJ whole genome shotgun (WGS) entry which is preliminary data.</text>
</comment>
<evidence type="ECO:0000256" key="3">
    <source>
        <dbReference type="ARBA" id="ARBA00022737"/>
    </source>
</evidence>
<dbReference type="GO" id="GO:0007157">
    <property type="term" value="P:heterophilic cell-cell adhesion via plasma membrane cell adhesion molecules"/>
    <property type="evidence" value="ECO:0007669"/>
    <property type="project" value="TreeGrafter"/>
</dbReference>
<evidence type="ECO:0000256" key="5">
    <source>
        <dbReference type="ARBA" id="ARBA00023157"/>
    </source>
</evidence>
<accession>A0AAD5FHP7</accession>
<dbReference type="InterPro" id="IPR051427">
    <property type="entry name" value="Nectin/Nectin-like"/>
</dbReference>
<dbReference type="SUPFAM" id="SSF48726">
    <property type="entry name" value="Immunoglobulin"/>
    <property type="match status" value="1"/>
</dbReference>
<dbReference type="PROSITE" id="PS50835">
    <property type="entry name" value="IG_LIKE"/>
    <property type="match status" value="1"/>
</dbReference>
<dbReference type="GO" id="GO:0016020">
    <property type="term" value="C:membrane"/>
    <property type="evidence" value="ECO:0007669"/>
    <property type="project" value="UniProtKB-SubCell"/>
</dbReference>
<sequence>MRRGQEKELLFFCLIYIIYIKGCLAGDDIITSGPVRAKLGQSVSLSCRIKDETHMSVSVWRFCNDSTTIAVFKPGEQNSTHIEEQYTSRVSITQYHTLTILQVQDRDYGDYCCTVAAFPQGSLEGRIQLLKQNDNEGVSHPPAVGKFLSYPNPKK</sequence>
<keyword evidence="5" id="KW-1015">Disulfide bond</keyword>
<comment type="subcellular location">
    <subcellularLocation>
        <location evidence="1">Membrane</location>
    </subcellularLocation>
</comment>
<keyword evidence="6" id="KW-0325">Glycoprotein</keyword>
<evidence type="ECO:0000259" key="8">
    <source>
        <dbReference type="PROSITE" id="PS50835"/>
    </source>
</evidence>
<dbReference type="Proteomes" id="UP001205998">
    <property type="component" value="Unassembled WGS sequence"/>
</dbReference>
<protein>
    <submittedName>
        <fullName evidence="9">Nectin-3-like protein</fullName>
    </submittedName>
</protein>
<evidence type="ECO:0000313" key="9">
    <source>
        <dbReference type="EMBL" id="KAI5615792.1"/>
    </source>
</evidence>
<organism evidence="9 10">
    <name type="scientific">Silurus asotus</name>
    <name type="common">Amur catfish</name>
    <name type="synonym">Parasilurus asotus</name>
    <dbReference type="NCBI Taxonomy" id="30991"/>
    <lineage>
        <taxon>Eukaryota</taxon>
        <taxon>Metazoa</taxon>
        <taxon>Chordata</taxon>
        <taxon>Craniata</taxon>
        <taxon>Vertebrata</taxon>
        <taxon>Euteleostomi</taxon>
        <taxon>Actinopterygii</taxon>
        <taxon>Neopterygii</taxon>
        <taxon>Teleostei</taxon>
        <taxon>Ostariophysi</taxon>
        <taxon>Siluriformes</taxon>
        <taxon>Siluridae</taxon>
        <taxon>Silurus</taxon>
    </lineage>
</organism>
<dbReference type="Pfam" id="PF07686">
    <property type="entry name" value="V-set"/>
    <property type="match status" value="1"/>
</dbReference>
<dbReference type="PANTHER" id="PTHR23277:SF108">
    <property type="entry name" value="FASCICLIN-3"/>
    <property type="match status" value="1"/>
</dbReference>
<feature type="domain" description="Ig-like" evidence="8">
    <location>
        <begin position="40"/>
        <end position="124"/>
    </location>
</feature>
<dbReference type="Gene3D" id="2.60.40.10">
    <property type="entry name" value="Immunoglobulins"/>
    <property type="match status" value="1"/>
</dbReference>
<evidence type="ECO:0000313" key="10">
    <source>
        <dbReference type="Proteomes" id="UP001205998"/>
    </source>
</evidence>
<keyword evidence="2 7" id="KW-0732">Signal</keyword>
<dbReference type="InterPro" id="IPR013783">
    <property type="entry name" value="Ig-like_fold"/>
</dbReference>
<keyword evidence="4" id="KW-0472">Membrane</keyword>
<gene>
    <name evidence="9" type="ORF">C0J50_0473</name>
</gene>
<evidence type="ECO:0000256" key="7">
    <source>
        <dbReference type="SAM" id="SignalP"/>
    </source>
</evidence>
<feature type="chain" id="PRO_5042069843" evidence="7">
    <location>
        <begin position="26"/>
        <end position="155"/>
    </location>
</feature>
<dbReference type="GO" id="GO:0005912">
    <property type="term" value="C:adherens junction"/>
    <property type="evidence" value="ECO:0007669"/>
    <property type="project" value="TreeGrafter"/>
</dbReference>
<evidence type="ECO:0000256" key="6">
    <source>
        <dbReference type="ARBA" id="ARBA00023180"/>
    </source>
</evidence>
<proteinExistence type="predicted"/>
<dbReference type="AlphaFoldDB" id="A0AAD5FHP7"/>